<dbReference type="Proteomes" id="UP001596053">
    <property type="component" value="Unassembled WGS sequence"/>
</dbReference>
<sequence length="66" mass="7226">MTMKTVAIVETFDGYPDGPDGQKRRFVAGETPSLDPDYADLLIAKGLAAELPPQHEAPRARKEKQS</sequence>
<gene>
    <name evidence="1" type="ORF">ACFPOB_20525</name>
</gene>
<evidence type="ECO:0000313" key="2">
    <source>
        <dbReference type="Proteomes" id="UP001596053"/>
    </source>
</evidence>
<proteinExistence type="predicted"/>
<organism evidence="1 2">
    <name type="scientific">Bosea eneae</name>
    <dbReference type="NCBI Taxonomy" id="151454"/>
    <lineage>
        <taxon>Bacteria</taxon>
        <taxon>Pseudomonadati</taxon>
        <taxon>Pseudomonadota</taxon>
        <taxon>Alphaproteobacteria</taxon>
        <taxon>Hyphomicrobiales</taxon>
        <taxon>Boseaceae</taxon>
        <taxon>Bosea</taxon>
    </lineage>
</organism>
<dbReference type="RefSeq" id="WP_377800254.1">
    <property type="nucleotide sequence ID" value="NZ_JBHSLW010000034.1"/>
</dbReference>
<dbReference type="EMBL" id="JBHSLW010000034">
    <property type="protein sequence ID" value="MFC5421951.1"/>
    <property type="molecule type" value="Genomic_DNA"/>
</dbReference>
<reference evidence="2" key="1">
    <citation type="journal article" date="2019" name="Int. J. Syst. Evol. Microbiol.">
        <title>The Global Catalogue of Microorganisms (GCM) 10K type strain sequencing project: providing services to taxonomists for standard genome sequencing and annotation.</title>
        <authorList>
            <consortium name="The Broad Institute Genomics Platform"/>
            <consortium name="The Broad Institute Genome Sequencing Center for Infectious Disease"/>
            <person name="Wu L."/>
            <person name="Ma J."/>
        </authorList>
    </citation>
    <scope>NUCLEOTIDE SEQUENCE [LARGE SCALE GENOMIC DNA]</scope>
    <source>
        <strain evidence="2">NCAIM B.01391</strain>
    </source>
</reference>
<evidence type="ECO:0000313" key="1">
    <source>
        <dbReference type="EMBL" id="MFC5421951.1"/>
    </source>
</evidence>
<name>A0ABW0IUF4_9HYPH</name>
<comment type="caution">
    <text evidence="1">The sequence shown here is derived from an EMBL/GenBank/DDBJ whole genome shotgun (WGS) entry which is preliminary data.</text>
</comment>
<keyword evidence="2" id="KW-1185">Reference proteome</keyword>
<accession>A0ABW0IUF4</accession>
<protein>
    <submittedName>
        <fullName evidence="1">Uncharacterized protein</fullName>
    </submittedName>
</protein>